<sequence>MHGLSQTPTYTDSPQSGYTRTRYGSSGPMAPVEAISMQGVTHNLPVDAAQVIRFFGLDGTPPPTTPPPTTPPPTTPPPTTPPPTTPPPTTPPPTEGACRVGYTVNAWNSGLTASVAITNTGATAVNGWALTFTLPSGQRITSGWNAQYAPTSGAVTARNVSYNNTIAPNASVEIGFQATHEGGTGKPTSFALNGAACSVS</sequence>
<dbReference type="PROSITE" id="PS51173">
    <property type="entry name" value="CBM2"/>
    <property type="match status" value="1"/>
</dbReference>
<evidence type="ECO:0000313" key="3">
    <source>
        <dbReference type="EMBL" id="RAN93633.1"/>
    </source>
</evidence>
<feature type="compositionally biased region" description="Pro residues" evidence="1">
    <location>
        <begin position="60"/>
        <end position="94"/>
    </location>
</feature>
<dbReference type="InterPro" id="IPR012291">
    <property type="entry name" value="CBM2_carb-bd_dom_sf"/>
</dbReference>
<gene>
    <name evidence="3" type="ORF">GAR05_05411</name>
</gene>
<dbReference type="SMART" id="SM00637">
    <property type="entry name" value="CBD_II"/>
    <property type="match status" value="1"/>
</dbReference>
<dbReference type="InterPro" id="IPR008965">
    <property type="entry name" value="CBM2/CBM3_carb-bd_dom_sf"/>
</dbReference>
<name>A0ABX9CBT0_9ACTN</name>
<dbReference type="Gene3D" id="2.60.40.290">
    <property type="match status" value="1"/>
</dbReference>
<feature type="compositionally biased region" description="Polar residues" evidence="1">
    <location>
        <begin position="1"/>
        <end position="24"/>
    </location>
</feature>
<evidence type="ECO:0000256" key="1">
    <source>
        <dbReference type="SAM" id="MobiDB-lite"/>
    </source>
</evidence>
<feature type="region of interest" description="Disordered" evidence="1">
    <location>
        <begin position="1"/>
        <end position="25"/>
    </location>
</feature>
<dbReference type="Proteomes" id="UP000249334">
    <property type="component" value="Unassembled WGS sequence"/>
</dbReference>
<evidence type="ECO:0000259" key="2">
    <source>
        <dbReference type="PROSITE" id="PS51173"/>
    </source>
</evidence>
<dbReference type="EMBL" id="PXXW01000044">
    <property type="protein sequence ID" value="RAN93633.1"/>
    <property type="molecule type" value="Genomic_DNA"/>
</dbReference>
<protein>
    <submittedName>
        <fullName evidence="3">Endo-1,4-beta-xylanase</fullName>
    </submittedName>
</protein>
<accession>A0ABX9CBT0</accession>
<dbReference type="InterPro" id="IPR001919">
    <property type="entry name" value="CBD2"/>
</dbReference>
<proteinExistence type="predicted"/>
<feature type="region of interest" description="Disordered" evidence="1">
    <location>
        <begin position="55"/>
        <end position="95"/>
    </location>
</feature>
<dbReference type="Pfam" id="PF00553">
    <property type="entry name" value="CBM_2"/>
    <property type="match status" value="1"/>
</dbReference>
<keyword evidence="4" id="KW-1185">Reference proteome</keyword>
<organism evidence="3 4">
    <name type="scientific">Micromonospora saelicesensis</name>
    <dbReference type="NCBI Taxonomy" id="285676"/>
    <lineage>
        <taxon>Bacteria</taxon>
        <taxon>Bacillati</taxon>
        <taxon>Actinomycetota</taxon>
        <taxon>Actinomycetes</taxon>
        <taxon>Micromonosporales</taxon>
        <taxon>Micromonosporaceae</taxon>
        <taxon>Micromonospora</taxon>
    </lineage>
</organism>
<feature type="domain" description="CBM2" evidence="2">
    <location>
        <begin position="91"/>
        <end position="200"/>
    </location>
</feature>
<reference evidence="3 4" key="1">
    <citation type="submission" date="2018-03" db="EMBL/GenBank/DDBJ databases">
        <title>Genomic framework for the identification of Micromonospora saelicesensis and Micromonospora noduli.</title>
        <authorList>
            <person name="Riesco R."/>
            <person name="Trujillo M.E."/>
        </authorList>
    </citation>
    <scope>NUCLEOTIDE SEQUENCE [LARGE SCALE GENOMIC DNA]</scope>
    <source>
        <strain evidence="3 4">GAR05</strain>
    </source>
</reference>
<comment type="caution">
    <text evidence="3">The sequence shown here is derived from an EMBL/GenBank/DDBJ whole genome shotgun (WGS) entry which is preliminary data.</text>
</comment>
<dbReference type="SUPFAM" id="SSF49384">
    <property type="entry name" value="Carbohydrate-binding domain"/>
    <property type="match status" value="1"/>
</dbReference>
<evidence type="ECO:0000313" key="4">
    <source>
        <dbReference type="Proteomes" id="UP000249334"/>
    </source>
</evidence>